<feature type="transmembrane region" description="Helical" evidence="2">
    <location>
        <begin position="18"/>
        <end position="44"/>
    </location>
</feature>
<dbReference type="OrthoDB" id="2154696at2"/>
<accession>A0A656QRP1</accession>
<sequence>MKLLTTQEGLPRLSWGSIIAGVILSMIVYLIMSVLGTAIGASLLSPLSKPDTLHGFGFGSGVWVIVTTVLAVFVGSYYAGRCAPVLGWLHGLLSWAVMTLLVVFGMTSLITGAVSTAGSIVATTAQVGAQAGATAANQAGGNKQLIDSAKQQVQAAMASAASAASSPDAEQNARQAADTAARGVARASWFSFAALVVGAIIAIVSGGAGFRHQPPVEEGGGSALDRKNAAPRNRTVQAGARL</sequence>
<keyword evidence="2" id="KW-0472">Membrane</keyword>
<feature type="region of interest" description="Disordered" evidence="1">
    <location>
        <begin position="211"/>
        <end position="242"/>
    </location>
</feature>
<comment type="caution">
    <text evidence="3">The sequence shown here is derived from an EMBL/GenBank/DDBJ whole genome shotgun (WGS) entry which is preliminary data.</text>
</comment>
<dbReference type="Proteomes" id="UP000027451">
    <property type="component" value="Unassembled WGS sequence"/>
</dbReference>
<feature type="transmembrane region" description="Helical" evidence="2">
    <location>
        <begin position="56"/>
        <end position="80"/>
    </location>
</feature>
<evidence type="ECO:0000313" key="3">
    <source>
        <dbReference type="EMBL" id="KDR34005.1"/>
    </source>
</evidence>
<reference evidence="3 4" key="1">
    <citation type="submission" date="2014-03" db="EMBL/GenBank/DDBJ databases">
        <title>Draft Genome Sequences of Four Burkholderia Strains.</title>
        <authorList>
            <person name="Liu X.Y."/>
            <person name="Li C.X."/>
            <person name="Xu J.H."/>
        </authorList>
    </citation>
    <scope>NUCLEOTIDE SEQUENCE [LARGE SCALE GENOMIC DNA]</scope>
    <source>
        <strain evidence="3 4">OP-1</strain>
    </source>
</reference>
<dbReference type="EMBL" id="JFHD01000001">
    <property type="protein sequence ID" value="KDR34005.1"/>
    <property type="molecule type" value="Genomic_DNA"/>
</dbReference>
<evidence type="ECO:0000256" key="1">
    <source>
        <dbReference type="SAM" id="MobiDB-lite"/>
    </source>
</evidence>
<name>A0A656QRP1_9BURK</name>
<evidence type="ECO:0008006" key="5">
    <source>
        <dbReference type="Google" id="ProtNLM"/>
    </source>
</evidence>
<keyword evidence="2" id="KW-1133">Transmembrane helix</keyword>
<proteinExistence type="predicted"/>
<gene>
    <name evidence="3" type="ORF">BG60_02325</name>
</gene>
<feature type="transmembrane region" description="Helical" evidence="2">
    <location>
        <begin position="189"/>
        <end position="210"/>
    </location>
</feature>
<organism evidence="3 4">
    <name type="scientific">Caballeronia zhejiangensis</name>
    <dbReference type="NCBI Taxonomy" id="871203"/>
    <lineage>
        <taxon>Bacteria</taxon>
        <taxon>Pseudomonadati</taxon>
        <taxon>Pseudomonadota</taxon>
        <taxon>Betaproteobacteria</taxon>
        <taxon>Burkholderiales</taxon>
        <taxon>Burkholderiaceae</taxon>
        <taxon>Caballeronia</taxon>
    </lineage>
</organism>
<evidence type="ECO:0000313" key="4">
    <source>
        <dbReference type="Proteomes" id="UP000027451"/>
    </source>
</evidence>
<feature type="transmembrane region" description="Helical" evidence="2">
    <location>
        <begin position="92"/>
        <end position="114"/>
    </location>
</feature>
<keyword evidence="4" id="KW-1185">Reference proteome</keyword>
<protein>
    <recommendedName>
        <fullName evidence="5">PhnA-like protein</fullName>
    </recommendedName>
</protein>
<keyword evidence="2" id="KW-0812">Transmembrane</keyword>
<evidence type="ECO:0000256" key="2">
    <source>
        <dbReference type="SAM" id="Phobius"/>
    </source>
</evidence>
<dbReference type="AlphaFoldDB" id="A0A656QRP1"/>
<dbReference type="RefSeq" id="WP_008346664.1">
    <property type="nucleotide sequence ID" value="NZ_CP084286.1"/>
</dbReference>